<dbReference type="PANTHER" id="PTHR12126:SF11">
    <property type="entry name" value="NADH DEHYDROGENASE [UBIQUINONE] 1 ALPHA SUBCOMPLEX SUBUNIT 9, MITOCHONDRIAL"/>
    <property type="match status" value="1"/>
</dbReference>
<evidence type="ECO:0000313" key="2">
    <source>
        <dbReference type="EMBL" id="GAA3604731.1"/>
    </source>
</evidence>
<dbReference type="InterPro" id="IPR051207">
    <property type="entry name" value="ComplexI_NDUFA9_subunit"/>
</dbReference>
<accession>A0ABP6ZFQ9</accession>
<dbReference type="Proteomes" id="UP001501074">
    <property type="component" value="Unassembled WGS sequence"/>
</dbReference>
<feature type="domain" description="NAD(P)-binding" evidence="1">
    <location>
        <begin position="46"/>
        <end position="134"/>
    </location>
</feature>
<reference evidence="3" key="1">
    <citation type="journal article" date="2019" name="Int. J. Syst. Evol. Microbiol.">
        <title>The Global Catalogue of Microorganisms (GCM) 10K type strain sequencing project: providing services to taxonomists for standard genome sequencing and annotation.</title>
        <authorList>
            <consortium name="The Broad Institute Genomics Platform"/>
            <consortium name="The Broad Institute Genome Sequencing Center for Infectious Disease"/>
            <person name="Wu L."/>
            <person name="Ma J."/>
        </authorList>
    </citation>
    <scope>NUCLEOTIDE SEQUENCE [LARGE SCALE GENOMIC DNA]</scope>
    <source>
        <strain evidence="3">JCM 16902</strain>
    </source>
</reference>
<dbReference type="InterPro" id="IPR036291">
    <property type="entry name" value="NAD(P)-bd_dom_sf"/>
</dbReference>
<dbReference type="Pfam" id="PF13460">
    <property type="entry name" value="NAD_binding_10"/>
    <property type="match status" value="1"/>
</dbReference>
<dbReference type="EMBL" id="BAAAZO010000003">
    <property type="protein sequence ID" value="GAA3604731.1"/>
    <property type="molecule type" value="Genomic_DNA"/>
</dbReference>
<dbReference type="RefSeq" id="WP_231483024.1">
    <property type="nucleotide sequence ID" value="NZ_BAAAZO010000003.1"/>
</dbReference>
<dbReference type="Gene3D" id="3.40.50.720">
    <property type="entry name" value="NAD(P)-binding Rossmann-like Domain"/>
    <property type="match status" value="1"/>
</dbReference>
<dbReference type="PANTHER" id="PTHR12126">
    <property type="entry name" value="NADH-UBIQUINONE OXIDOREDUCTASE 39 KDA SUBUNIT-RELATED"/>
    <property type="match status" value="1"/>
</dbReference>
<proteinExistence type="predicted"/>
<organism evidence="2 3">
    <name type="scientific">Kineosporia mesophila</name>
    <dbReference type="NCBI Taxonomy" id="566012"/>
    <lineage>
        <taxon>Bacteria</taxon>
        <taxon>Bacillati</taxon>
        <taxon>Actinomycetota</taxon>
        <taxon>Actinomycetes</taxon>
        <taxon>Kineosporiales</taxon>
        <taxon>Kineosporiaceae</taxon>
        <taxon>Kineosporia</taxon>
    </lineage>
</organism>
<comment type="caution">
    <text evidence="2">The sequence shown here is derived from an EMBL/GenBank/DDBJ whole genome shotgun (WGS) entry which is preliminary data.</text>
</comment>
<keyword evidence="3" id="KW-1185">Reference proteome</keyword>
<gene>
    <name evidence="2" type="ORF">GCM10022223_20500</name>
</gene>
<evidence type="ECO:0000259" key="1">
    <source>
        <dbReference type="Pfam" id="PF13460"/>
    </source>
</evidence>
<protein>
    <submittedName>
        <fullName evidence="2">NAD(P)H-binding protein</fullName>
    </submittedName>
</protein>
<name>A0ABP6ZFQ9_9ACTN</name>
<dbReference type="SUPFAM" id="SSF51735">
    <property type="entry name" value="NAD(P)-binding Rossmann-fold domains"/>
    <property type="match status" value="1"/>
</dbReference>
<dbReference type="InterPro" id="IPR016040">
    <property type="entry name" value="NAD(P)-bd_dom"/>
</dbReference>
<evidence type="ECO:0000313" key="3">
    <source>
        <dbReference type="Proteomes" id="UP001501074"/>
    </source>
</evidence>
<sequence>MRIAVAGGTGTVGRHVVDVVTEQGHEPVLLTRSSGVDLVSGQGLPLEGVDVVIDVTSVMTQKADRSRAFFGAVTRNLLAAEKAAGVGHHVALSIVGIDASPYGYYAGKVLQEQLLESADVPWTVLRATQFHEFASQVLGVARIGPVNLVPVMRNEPVAAREVAGHLVDLALAPAAGRVPDLGGPREERMVDMARAYLAHTGRRGFVLPVPMPGAGGKAMRNGALVTGPGAVHGRQTYAQWLAAQPARPTG</sequence>